<dbReference type="OMA" id="TASECDQ"/>
<sequence>MPATKTSKTKKVKAGKGKKDGKQDSKTDKESDVEKAKDNAALWELRLKVTNQSLAEYQKAHHQLSVTHEELTSHLYRKEKDTLDMTEHWERQVASRDHQVMRHTLIAVIKNKYINIKIAALQAAFKERDCLMEALRSHKQEVQDLQKLSNSLAEENMALALDKVRLSWRTNAAQTEAQRKKQSELRSKVASLKQALQQQAAELERREEEEKAHLVSIQAGQVELDKLQKVLAMREKELGCVAQLASAVEEKHGEVQEFFHEALAHVRQQIAASRCQYKKEALKDYRLKFREATAGKTKFPPVRTFHKSPHSTNSVYSDMEAASTCKVRLSDLTWEQKEQVLQLLFAKMNGLKERKPNQNEHLCSIFSLSSSG</sequence>
<dbReference type="PANTHER" id="PTHR14845:SF5">
    <property type="entry name" value="BASAL BODY-ORIENTATION FACTOR 1"/>
    <property type="match status" value="1"/>
</dbReference>
<name>A0A672GBD2_SALFA</name>
<dbReference type="Ensembl" id="ENSSFAT00005008903.1">
    <property type="protein sequence ID" value="ENSSFAP00005008489.1"/>
    <property type="gene ID" value="ENSSFAG00005004941.1"/>
</dbReference>
<feature type="compositionally biased region" description="Basic and acidic residues" evidence="2">
    <location>
        <begin position="17"/>
        <end position="35"/>
    </location>
</feature>
<feature type="compositionally biased region" description="Basic residues" evidence="2">
    <location>
        <begin position="7"/>
        <end position="16"/>
    </location>
</feature>
<dbReference type="PANTHER" id="PTHR14845">
    <property type="entry name" value="COILED-COIL DOMAIN-CONTAINING 166"/>
    <property type="match status" value="1"/>
</dbReference>
<keyword evidence="4" id="KW-1185">Reference proteome</keyword>
<proteinExistence type="predicted"/>
<feature type="coiled-coil region" evidence="1">
    <location>
        <begin position="121"/>
        <end position="155"/>
    </location>
</feature>
<protein>
    <submittedName>
        <fullName evidence="3">Basal body orientation factor 1</fullName>
    </submittedName>
</protein>
<accession>A0A672GBD2</accession>
<feature type="region of interest" description="Disordered" evidence="2">
    <location>
        <begin position="1"/>
        <end position="35"/>
    </location>
</feature>
<keyword evidence="1" id="KW-0175">Coiled coil</keyword>
<dbReference type="InParanoid" id="A0A672GBD2"/>
<reference evidence="3" key="3">
    <citation type="submission" date="2025-09" db="UniProtKB">
        <authorList>
            <consortium name="Ensembl"/>
        </authorList>
    </citation>
    <scope>IDENTIFICATION</scope>
</reference>
<evidence type="ECO:0000256" key="1">
    <source>
        <dbReference type="SAM" id="Coils"/>
    </source>
</evidence>
<evidence type="ECO:0000313" key="4">
    <source>
        <dbReference type="Proteomes" id="UP000472267"/>
    </source>
</evidence>
<evidence type="ECO:0000313" key="3">
    <source>
        <dbReference type="Ensembl" id="ENSSFAP00005008489.1"/>
    </source>
</evidence>
<dbReference type="Proteomes" id="UP000472267">
    <property type="component" value="Chromosome 19"/>
</dbReference>
<evidence type="ECO:0000256" key="2">
    <source>
        <dbReference type="SAM" id="MobiDB-lite"/>
    </source>
</evidence>
<feature type="coiled-coil region" evidence="1">
    <location>
        <begin position="182"/>
        <end position="213"/>
    </location>
</feature>
<reference evidence="3" key="1">
    <citation type="submission" date="2019-06" db="EMBL/GenBank/DDBJ databases">
        <authorList>
            <consortium name="Wellcome Sanger Institute Data Sharing"/>
        </authorList>
    </citation>
    <scope>NUCLEOTIDE SEQUENCE [LARGE SCALE GENOMIC DNA]</scope>
</reference>
<dbReference type="AlphaFoldDB" id="A0A672GBD2"/>
<reference evidence="3" key="2">
    <citation type="submission" date="2025-08" db="UniProtKB">
        <authorList>
            <consortium name="Ensembl"/>
        </authorList>
    </citation>
    <scope>IDENTIFICATION</scope>
</reference>
<dbReference type="FunCoup" id="A0A672GBD2">
    <property type="interactions" value="29"/>
</dbReference>
<organism evidence="3 4">
    <name type="scientific">Salarias fasciatus</name>
    <name type="common">Jewelled blenny</name>
    <name type="synonym">Blennius fasciatus</name>
    <dbReference type="NCBI Taxonomy" id="181472"/>
    <lineage>
        <taxon>Eukaryota</taxon>
        <taxon>Metazoa</taxon>
        <taxon>Chordata</taxon>
        <taxon>Craniata</taxon>
        <taxon>Vertebrata</taxon>
        <taxon>Euteleostomi</taxon>
        <taxon>Actinopterygii</taxon>
        <taxon>Neopterygii</taxon>
        <taxon>Teleostei</taxon>
        <taxon>Neoteleostei</taxon>
        <taxon>Acanthomorphata</taxon>
        <taxon>Ovalentaria</taxon>
        <taxon>Blenniimorphae</taxon>
        <taxon>Blenniiformes</taxon>
        <taxon>Blennioidei</taxon>
        <taxon>Blenniidae</taxon>
        <taxon>Salariinae</taxon>
        <taxon>Salarias</taxon>
    </lineage>
</organism>